<evidence type="ECO:0000259" key="1">
    <source>
        <dbReference type="Pfam" id="PF16363"/>
    </source>
</evidence>
<sequence length="115" mass="12752">MMSDDTRIARDWGLVREHIDAMSHILQHSTDADVAIATGEGHTLEAFVQTASEQVAANWHERMGLSEALQYASHRAQGMDDGPRARDIVSRLPTYRMTDFGKAMVDAQLTGGKRL</sequence>
<dbReference type="Gene3D" id="3.90.25.10">
    <property type="entry name" value="UDP-galactose 4-epimerase, domain 1"/>
    <property type="match status" value="1"/>
</dbReference>
<gene>
    <name evidence="2" type="ORF">BST44_20110</name>
</gene>
<dbReference type="Pfam" id="PF16363">
    <property type="entry name" value="GDP_Man_Dehyd"/>
    <property type="match status" value="1"/>
</dbReference>
<dbReference type="AlphaFoldDB" id="A0A1X0KAG5"/>
<protein>
    <recommendedName>
        <fullName evidence="1">NAD(P)-binding domain-containing protein</fullName>
    </recommendedName>
</protein>
<dbReference type="Gene3D" id="3.40.50.720">
    <property type="entry name" value="NAD(P)-binding Rossmann-like Domain"/>
    <property type="match status" value="1"/>
</dbReference>
<reference evidence="2 3" key="1">
    <citation type="submission" date="2017-02" db="EMBL/GenBank/DDBJ databases">
        <title>The new phylogeny of genus Mycobacterium.</title>
        <authorList>
            <person name="Tortoli E."/>
            <person name="Trovato A."/>
            <person name="Cirillo D.M."/>
        </authorList>
    </citation>
    <scope>NUCLEOTIDE SEQUENCE [LARGE SCALE GENOMIC DNA]</scope>
    <source>
        <strain evidence="2 3">DSM 43992</strain>
    </source>
</reference>
<dbReference type="EMBL" id="MVIJ01000034">
    <property type="protein sequence ID" value="ORB72138.1"/>
    <property type="molecule type" value="Genomic_DNA"/>
</dbReference>
<evidence type="ECO:0000313" key="3">
    <source>
        <dbReference type="Proteomes" id="UP000192601"/>
    </source>
</evidence>
<name>A0A1X0KAG5_MYCSC</name>
<dbReference type="Proteomes" id="UP000192601">
    <property type="component" value="Unassembled WGS sequence"/>
</dbReference>
<evidence type="ECO:0000313" key="2">
    <source>
        <dbReference type="EMBL" id="ORB72138.1"/>
    </source>
</evidence>
<dbReference type="STRING" id="1783.BST44_20110"/>
<accession>A0A1X0KAG5</accession>
<comment type="caution">
    <text evidence="2">The sequence shown here is derived from an EMBL/GenBank/DDBJ whole genome shotgun (WGS) entry which is preliminary data.</text>
</comment>
<proteinExistence type="predicted"/>
<feature type="domain" description="NAD(P)-binding" evidence="1">
    <location>
        <begin position="5"/>
        <end position="63"/>
    </location>
</feature>
<keyword evidence="3" id="KW-1185">Reference proteome</keyword>
<dbReference type="InterPro" id="IPR016040">
    <property type="entry name" value="NAD(P)-bd_dom"/>
</dbReference>
<organism evidence="2 3">
    <name type="scientific">Mycobacterium scrofulaceum</name>
    <dbReference type="NCBI Taxonomy" id="1783"/>
    <lineage>
        <taxon>Bacteria</taxon>
        <taxon>Bacillati</taxon>
        <taxon>Actinomycetota</taxon>
        <taxon>Actinomycetes</taxon>
        <taxon>Mycobacteriales</taxon>
        <taxon>Mycobacteriaceae</taxon>
        <taxon>Mycobacterium</taxon>
    </lineage>
</organism>